<dbReference type="GO" id="GO:0009239">
    <property type="term" value="P:enterobactin biosynthetic process"/>
    <property type="evidence" value="ECO:0007669"/>
    <property type="project" value="InterPro"/>
</dbReference>
<keyword evidence="3" id="KW-0479">Metal-binding</keyword>
<dbReference type="GO" id="GO:0009366">
    <property type="term" value="C:enterobactin synthetase complex"/>
    <property type="evidence" value="ECO:0007669"/>
    <property type="project" value="InterPro"/>
</dbReference>
<name>A0A561T7F7_9ACTN</name>
<feature type="binding site" evidence="2">
    <location>
        <position position="49"/>
    </location>
    <ligand>
        <name>CoA</name>
        <dbReference type="ChEBI" id="CHEBI:57287"/>
    </ligand>
</feature>
<evidence type="ECO:0000259" key="4">
    <source>
        <dbReference type="Pfam" id="PF01648"/>
    </source>
</evidence>
<feature type="binding site" evidence="2">
    <location>
        <position position="121"/>
    </location>
    <ligand>
        <name>CoA</name>
        <dbReference type="ChEBI" id="CHEBI:57287"/>
    </ligand>
</feature>
<protein>
    <submittedName>
        <fullName evidence="6">4'-phosphopantetheinyl transferase EntD</fullName>
    </submittedName>
</protein>
<evidence type="ECO:0000256" key="2">
    <source>
        <dbReference type="PIRSR" id="PIRSR603542-1"/>
    </source>
</evidence>
<feature type="domain" description="4'-phosphopantetheinyl transferase" evidence="4">
    <location>
        <begin position="117"/>
        <end position="200"/>
    </location>
</feature>
<dbReference type="Pfam" id="PF17837">
    <property type="entry name" value="4PPT_N"/>
    <property type="match status" value="1"/>
</dbReference>
<dbReference type="InterPro" id="IPR041354">
    <property type="entry name" value="4PPT_N"/>
</dbReference>
<proteinExistence type="predicted"/>
<keyword evidence="3" id="KW-0460">Magnesium</keyword>
<dbReference type="AlphaFoldDB" id="A0A561T7F7"/>
<sequence>MADVVAGDEGLLAGLLPGIVEVAESFGEGPEVTLFPEEAAAVANAVEKRKREFAGVRGCAREALGRLGVAPQPIVHLNEGPAWASKAPRWPDGILGSLTHCDGFHGAAVARATDIASVGVDAEPHGPLPEGVEEAVTVPQDREALARLAKEHPEVHWDRLLFSAKESVFKAWFPLTGRWLGFEECELIPAADGTFTARLLVPGPVVNGVRLDGFRGRWRVTAGLIGTAIAVLPDGTMAA</sequence>
<comment type="caution">
    <text evidence="6">The sequence shown here is derived from an EMBL/GenBank/DDBJ whole genome shotgun (WGS) entry which is preliminary data.</text>
</comment>
<dbReference type="EMBL" id="VIWT01000004">
    <property type="protein sequence ID" value="TWF83044.1"/>
    <property type="molecule type" value="Genomic_DNA"/>
</dbReference>
<dbReference type="PANTHER" id="PTHR38096:SF1">
    <property type="entry name" value="ENTEROBACTIN SYNTHASE COMPONENT D"/>
    <property type="match status" value="1"/>
</dbReference>
<feature type="binding site" evidence="2">
    <location>
        <position position="166"/>
    </location>
    <ligand>
        <name>CoA</name>
        <dbReference type="ChEBI" id="CHEBI:57287"/>
    </ligand>
</feature>
<feature type="binding site" evidence="2">
    <location>
        <position position="170"/>
    </location>
    <ligand>
        <name>CoA</name>
        <dbReference type="ChEBI" id="CHEBI:57287"/>
    </ligand>
</feature>
<reference evidence="6 7" key="1">
    <citation type="submission" date="2019-06" db="EMBL/GenBank/DDBJ databases">
        <title>Sequencing the genomes of 1000 actinobacteria strains.</title>
        <authorList>
            <person name="Klenk H.-P."/>
        </authorList>
    </citation>
    <scope>NUCLEOTIDE SEQUENCE [LARGE SCALE GENOMIC DNA]</scope>
    <source>
        <strain evidence="6 7">DSM 44826</strain>
    </source>
</reference>
<feature type="binding site" evidence="2">
    <location>
        <position position="57"/>
    </location>
    <ligand>
        <name>CoA</name>
        <dbReference type="ChEBI" id="CHEBI:57287"/>
    </ligand>
</feature>
<dbReference type="Pfam" id="PF01648">
    <property type="entry name" value="ACPS"/>
    <property type="match status" value="1"/>
</dbReference>
<evidence type="ECO:0000259" key="5">
    <source>
        <dbReference type="Pfam" id="PF17837"/>
    </source>
</evidence>
<feature type="domain" description="4'-phosphopantetheinyl transferase N-terminal" evidence="5">
    <location>
        <begin position="37"/>
        <end position="110"/>
    </location>
</feature>
<dbReference type="GO" id="GO:0000287">
    <property type="term" value="F:magnesium ion binding"/>
    <property type="evidence" value="ECO:0007669"/>
    <property type="project" value="InterPro"/>
</dbReference>
<dbReference type="PANTHER" id="PTHR38096">
    <property type="entry name" value="ENTEROBACTIN SYNTHASE COMPONENT D"/>
    <property type="match status" value="1"/>
</dbReference>
<dbReference type="GO" id="GO:0008897">
    <property type="term" value="F:holo-[acyl-carrier-protein] synthase activity"/>
    <property type="evidence" value="ECO:0007669"/>
    <property type="project" value="InterPro"/>
</dbReference>
<evidence type="ECO:0000256" key="1">
    <source>
        <dbReference type="ARBA" id="ARBA00022679"/>
    </source>
</evidence>
<keyword evidence="7" id="KW-1185">Reference proteome</keyword>
<accession>A0A561T7F7</accession>
<evidence type="ECO:0000313" key="7">
    <source>
        <dbReference type="Proteomes" id="UP000317940"/>
    </source>
</evidence>
<feature type="binding site" evidence="3">
    <location>
        <position position="122"/>
    </location>
    <ligand>
        <name>Mg(2+)</name>
        <dbReference type="ChEBI" id="CHEBI:18420"/>
    </ligand>
</feature>
<dbReference type="InterPro" id="IPR037143">
    <property type="entry name" value="4-PPantetheinyl_Trfase_dom_sf"/>
</dbReference>
<dbReference type="SUPFAM" id="SSF56214">
    <property type="entry name" value="4'-phosphopantetheinyl transferase"/>
    <property type="match status" value="1"/>
</dbReference>
<feature type="binding site" evidence="2">
    <location>
        <begin position="99"/>
        <end position="100"/>
    </location>
    <ligand>
        <name>CoA</name>
        <dbReference type="ChEBI" id="CHEBI:57287"/>
    </ligand>
</feature>
<comment type="cofactor">
    <cofactor evidence="3">
        <name>Mg(2+)</name>
        <dbReference type="ChEBI" id="CHEBI:18420"/>
    </cofactor>
</comment>
<feature type="binding site" evidence="3">
    <location>
        <position position="121"/>
    </location>
    <ligand>
        <name>Mg(2+)</name>
        <dbReference type="ChEBI" id="CHEBI:18420"/>
    </ligand>
</feature>
<feature type="binding site" evidence="2">
    <location>
        <position position="180"/>
    </location>
    <ligand>
        <name>CoA</name>
        <dbReference type="ChEBI" id="CHEBI:57287"/>
    </ligand>
</feature>
<dbReference type="GO" id="GO:0005886">
    <property type="term" value="C:plasma membrane"/>
    <property type="evidence" value="ECO:0007669"/>
    <property type="project" value="TreeGrafter"/>
</dbReference>
<feature type="binding site" evidence="3">
    <location>
        <position position="123"/>
    </location>
    <ligand>
        <name>Mg(2+)</name>
        <dbReference type="ChEBI" id="CHEBI:18420"/>
    </ligand>
</feature>
<keyword evidence="1 6" id="KW-0808">Transferase</keyword>
<dbReference type="InterPro" id="IPR003542">
    <property type="entry name" value="Enbac_synth_compD-like"/>
</dbReference>
<dbReference type="Proteomes" id="UP000317940">
    <property type="component" value="Unassembled WGS sequence"/>
</dbReference>
<evidence type="ECO:0000256" key="3">
    <source>
        <dbReference type="PIRSR" id="PIRSR603542-2"/>
    </source>
</evidence>
<gene>
    <name evidence="6" type="ORF">FHX73_14527</name>
</gene>
<dbReference type="InterPro" id="IPR008278">
    <property type="entry name" value="4-PPantetheinyl_Trfase_dom"/>
</dbReference>
<organism evidence="6 7">
    <name type="scientific">Kitasatospora viridis</name>
    <dbReference type="NCBI Taxonomy" id="281105"/>
    <lineage>
        <taxon>Bacteria</taxon>
        <taxon>Bacillati</taxon>
        <taxon>Actinomycetota</taxon>
        <taxon>Actinomycetes</taxon>
        <taxon>Kitasatosporales</taxon>
        <taxon>Streptomycetaceae</taxon>
        <taxon>Kitasatospora</taxon>
    </lineage>
</organism>
<dbReference type="PRINTS" id="PR01399">
    <property type="entry name" value="ENTSNTHTASED"/>
</dbReference>
<evidence type="ECO:0000313" key="6">
    <source>
        <dbReference type="EMBL" id="TWF83044.1"/>
    </source>
</evidence>